<reference evidence="2 3" key="1">
    <citation type="submission" date="2020-08" db="EMBL/GenBank/DDBJ databases">
        <title>Genomic Encyclopedia of Type Strains, Phase IV (KMG-IV): sequencing the most valuable type-strain genomes for metagenomic binning, comparative biology and taxonomic classification.</title>
        <authorList>
            <person name="Goeker M."/>
        </authorList>
    </citation>
    <scope>NUCLEOTIDE SEQUENCE [LARGE SCALE GENOMIC DNA]</scope>
    <source>
        <strain evidence="2 3">DSM 101015</strain>
    </source>
</reference>
<keyword evidence="1" id="KW-0812">Transmembrane</keyword>
<evidence type="ECO:0000313" key="2">
    <source>
        <dbReference type="EMBL" id="MBB4173391.1"/>
    </source>
</evidence>
<dbReference type="Pfam" id="PF06197">
    <property type="entry name" value="DUF998"/>
    <property type="match status" value="1"/>
</dbReference>
<dbReference type="Proteomes" id="UP000565745">
    <property type="component" value="Unassembled WGS sequence"/>
</dbReference>
<name>A0A7W6M8I5_9RHOB</name>
<dbReference type="EMBL" id="JACIFU010000001">
    <property type="protein sequence ID" value="MBB4173391.1"/>
    <property type="molecule type" value="Genomic_DNA"/>
</dbReference>
<keyword evidence="1" id="KW-0472">Membrane</keyword>
<evidence type="ECO:0000256" key="1">
    <source>
        <dbReference type="SAM" id="Phobius"/>
    </source>
</evidence>
<feature type="transmembrane region" description="Helical" evidence="1">
    <location>
        <begin position="120"/>
        <end position="143"/>
    </location>
</feature>
<proteinExistence type="predicted"/>
<accession>A0A7W6M8I5</accession>
<feature type="transmembrane region" description="Helical" evidence="1">
    <location>
        <begin position="89"/>
        <end position="108"/>
    </location>
</feature>
<evidence type="ECO:0008006" key="4">
    <source>
        <dbReference type="Google" id="ProtNLM"/>
    </source>
</evidence>
<dbReference type="OrthoDB" id="581705at2"/>
<keyword evidence="1" id="KW-1133">Transmembrane helix</keyword>
<feature type="transmembrane region" description="Helical" evidence="1">
    <location>
        <begin position="155"/>
        <end position="177"/>
    </location>
</feature>
<dbReference type="InterPro" id="IPR009339">
    <property type="entry name" value="DUF998"/>
</dbReference>
<gene>
    <name evidence="2" type="ORF">GGR93_001152</name>
</gene>
<dbReference type="AlphaFoldDB" id="A0A7W6M8I5"/>
<feature type="transmembrane region" description="Helical" evidence="1">
    <location>
        <begin position="59"/>
        <end position="82"/>
    </location>
</feature>
<dbReference type="RefSeq" id="WP_037969068.1">
    <property type="nucleotide sequence ID" value="NZ_JACIFU010000001.1"/>
</dbReference>
<feature type="transmembrane region" description="Helical" evidence="1">
    <location>
        <begin position="183"/>
        <end position="200"/>
    </location>
</feature>
<sequence length="212" mass="22871">MPHDDHQYPAPGFIAILWWLAILGAVGLIGGNIAGSIIVPGHDFMADTVSDLAAGRYEIIQDISLYGFAVSLFALALAAAYIHDGSGRWSILVFSLALLAALVIIIGARNEYGDNDSDGVVIHIYLVYALGALFAVAFGISALEGNRVAPWFGTLSLFSLIIWAVGAPVFFIMPTAYDGVWERGLGVITIIWTIAFALGLRRYSRVRRADTR</sequence>
<organism evidence="2 3">
    <name type="scientific">Sulfitobacter noctilucicola</name>
    <dbReference type="NCBI Taxonomy" id="1342301"/>
    <lineage>
        <taxon>Bacteria</taxon>
        <taxon>Pseudomonadati</taxon>
        <taxon>Pseudomonadota</taxon>
        <taxon>Alphaproteobacteria</taxon>
        <taxon>Rhodobacterales</taxon>
        <taxon>Roseobacteraceae</taxon>
        <taxon>Sulfitobacter</taxon>
    </lineage>
</organism>
<feature type="transmembrane region" description="Helical" evidence="1">
    <location>
        <begin position="12"/>
        <end position="39"/>
    </location>
</feature>
<evidence type="ECO:0000313" key="3">
    <source>
        <dbReference type="Proteomes" id="UP000565745"/>
    </source>
</evidence>
<comment type="caution">
    <text evidence="2">The sequence shown here is derived from an EMBL/GenBank/DDBJ whole genome shotgun (WGS) entry which is preliminary data.</text>
</comment>
<keyword evidence="3" id="KW-1185">Reference proteome</keyword>
<protein>
    <recommendedName>
        <fullName evidence="4">DUF998 domain-containing protein</fullName>
    </recommendedName>
</protein>